<keyword evidence="1" id="KW-0732">Signal</keyword>
<proteinExistence type="evidence at transcript level"/>
<accession>D5A8I2</accession>
<name>D5A8I2_PICSI</name>
<reference evidence="2" key="1">
    <citation type="submission" date="2010-04" db="EMBL/GenBank/DDBJ databases">
        <authorList>
            <person name="Reid K.E."/>
            <person name="Liao N."/>
            <person name="Chan S."/>
            <person name="Docking R."/>
            <person name="Taylor G."/>
            <person name="Moore R."/>
            <person name="Mayo M."/>
            <person name="Munro S."/>
            <person name="King J."/>
            <person name="Yanchuk A."/>
            <person name="Holt R."/>
            <person name="Jones S."/>
            <person name="Marra M."/>
            <person name="Ritland C.E."/>
            <person name="Ritland K."/>
            <person name="Bohlmann J."/>
        </authorList>
    </citation>
    <scope>NUCLEOTIDE SEQUENCE</scope>
    <source>
        <tissue evidence="2">Buds collected with no treatment. Collection October 2007</tissue>
    </source>
</reference>
<evidence type="ECO:0000256" key="1">
    <source>
        <dbReference type="SAM" id="SignalP"/>
    </source>
</evidence>
<dbReference type="AlphaFoldDB" id="D5A8I2"/>
<organism evidence="2">
    <name type="scientific">Picea sitchensis</name>
    <name type="common">Sitka spruce</name>
    <name type="synonym">Pinus sitchensis</name>
    <dbReference type="NCBI Taxonomy" id="3332"/>
    <lineage>
        <taxon>Eukaryota</taxon>
        <taxon>Viridiplantae</taxon>
        <taxon>Streptophyta</taxon>
        <taxon>Embryophyta</taxon>
        <taxon>Tracheophyta</taxon>
        <taxon>Spermatophyta</taxon>
        <taxon>Pinopsida</taxon>
        <taxon>Pinidae</taxon>
        <taxon>Conifers I</taxon>
        <taxon>Pinales</taxon>
        <taxon>Pinaceae</taxon>
        <taxon>Picea</taxon>
    </lineage>
</organism>
<feature type="signal peptide" evidence="1">
    <location>
        <begin position="1"/>
        <end position="21"/>
    </location>
</feature>
<dbReference type="EMBL" id="BT122476">
    <property type="protein sequence ID" value="ADE75851.1"/>
    <property type="molecule type" value="mRNA"/>
</dbReference>
<protein>
    <submittedName>
        <fullName evidence="2">Uncharacterized protein</fullName>
    </submittedName>
</protein>
<evidence type="ECO:0000313" key="2">
    <source>
        <dbReference type="EMBL" id="ADE75851.1"/>
    </source>
</evidence>
<sequence length="121" mass="13978">MERWLWRIPWSLGFLCKRMVARFGGSLGVAASVQQSTSPRTLGLHYVHNPTLFPRTSLQVQASMTILSLFCGFFLAWIDSLLLLKEGAQFEVGFYGLRNFPLRASHRNRSIHRWLQNLSPW</sequence>
<feature type="chain" id="PRO_5003069162" evidence="1">
    <location>
        <begin position="22"/>
        <end position="121"/>
    </location>
</feature>